<proteinExistence type="inferred from homology"/>
<dbReference type="GO" id="GO:0020037">
    <property type="term" value="F:heme binding"/>
    <property type="evidence" value="ECO:0007669"/>
    <property type="project" value="InterPro"/>
</dbReference>
<dbReference type="GO" id="GO:0016705">
    <property type="term" value="F:oxidoreductase activity, acting on paired donors, with incorporation or reduction of molecular oxygen"/>
    <property type="evidence" value="ECO:0007669"/>
    <property type="project" value="InterPro"/>
</dbReference>
<reference evidence="8 9" key="1">
    <citation type="journal article" date="2019" name="Int. J. Syst. Evol. Microbiol.">
        <title>Streptomyces cyaneochromogenes sp. nov., a blue pigment-producing actinomycete from manganese-contaminated soil.</title>
        <authorList>
            <person name="Tang X."/>
            <person name="Zhao J."/>
            <person name="Li K."/>
            <person name="Chen Z."/>
            <person name="Sun Y."/>
            <person name="Gao J."/>
        </authorList>
    </citation>
    <scope>NUCLEOTIDE SEQUENCE [LARGE SCALE GENOMIC DNA]</scope>
    <source>
        <strain evidence="8 9">MK-45</strain>
    </source>
</reference>
<dbReference type="KEGG" id="scya:EJ357_01700"/>
<gene>
    <name evidence="8" type="ORF">EJ357_01700</name>
</gene>
<dbReference type="Gene3D" id="1.10.630.10">
    <property type="entry name" value="Cytochrome P450"/>
    <property type="match status" value="1"/>
</dbReference>
<organism evidence="8 9">
    <name type="scientific">Streptomyces cyaneochromogenes</name>
    <dbReference type="NCBI Taxonomy" id="2496836"/>
    <lineage>
        <taxon>Bacteria</taxon>
        <taxon>Bacillati</taxon>
        <taxon>Actinomycetota</taxon>
        <taxon>Actinomycetes</taxon>
        <taxon>Kitasatosporales</taxon>
        <taxon>Streptomycetaceae</taxon>
        <taxon>Streptomyces</taxon>
    </lineage>
</organism>
<dbReference type="PROSITE" id="PS00086">
    <property type="entry name" value="CYTOCHROME_P450"/>
    <property type="match status" value="1"/>
</dbReference>
<dbReference type="GO" id="GO:0004497">
    <property type="term" value="F:monooxygenase activity"/>
    <property type="evidence" value="ECO:0007669"/>
    <property type="project" value="UniProtKB-KW"/>
</dbReference>
<sequence length="397" mass="44622">MASRDIPVYQLRDRFDPVPELVGLRTECPVLRTELHGGPSSQVVGWLVTGSEESREVLSDQHRFTMLPPADTEAQSRRLQNIGNLLHYDPPEHTRLRRMLNPEFTMRRLQRLQPRIEAVVEECLDAMEQAGAPADLMHHFAWQIPGQTACELLGVPRDDRAELSRHLDISRDDGRGRTRQMAAGRAFRAYFQQLTARQRRDPGEELLGMLVREYGEEITDDELEGLAASLTSAGIENVASMLGLGTLLLLEHPDQLAKLKENPELVDRAVEELLRYVTVIPTLSPRTALEDVPLGGHVVPKGERIICSAFAVNRIATPGGDPEDGFDITREPAPHMAFGHGVHHCLGAPLARMQLRIAYLALWRRFPQLRLAVPHEQIRFRTPSSRVYSVDALPVAW</sequence>
<dbReference type="RefSeq" id="WP_126387905.1">
    <property type="nucleotide sequence ID" value="NZ_CP034539.1"/>
</dbReference>
<dbReference type="InterPro" id="IPR036396">
    <property type="entry name" value="Cyt_P450_sf"/>
</dbReference>
<dbReference type="SUPFAM" id="SSF48264">
    <property type="entry name" value="Cytochrome P450"/>
    <property type="match status" value="1"/>
</dbReference>
<keyword evidence="4 7" id="KW-0560">Oxidoreductase</keyword>
<dbReference type="OrthoDB" id="3664945at2"/>
<evidence type="ECO:0000256" key="1">
    <source>
        <dbReference type="ARBA" id="ARBA00010617"/>
    </source>
</evidence>
<evidence type="ECO:0000256" key="4">
    <source>
        <dbReference type="ARBA" id="ARBA00023002"/>
    </source>
</evidence>
<dbReference type="Pfam" id="PF00067">
    <property type="entry name" value="p450"/>
    <property type="match status" value="1"/>
</dbReference>
<dbReference type="InterPro" id="IPR017972">
    <property type="entry name" value="Cyt_P450_CS"/>
</dbReference>
<keyword evidence="3 7" id="KW-0479">Metal-binding</keyword>
<dbReference type="EMBL" id="CP034539">
    <property type="protein sequence ID" value="AZQ32326.1"/>
    <property type="molecule type" value="Genomic_DNA"/>
</dbReference>
<dbReference type="PRINTS" id="PR00359">
    <property type="entry name" value="BP450"/>
</dbReference>
<dbReference type="PANTHER" id="PTHR46696">
    <property type="entry name" value="P450, PUTATIVE (EUROFUNG)-RELATED"/>
    <property type="match status" value="1"/>
</dbReference>
<dbReference type="AlphaFoldDB" id="A0A3Q9ENY7"/>
<dbReference type="InterPro" id="IPR002397">
    <property type="entry name" value="Cyt_P450_B"/>
</dbReference>
<comment type="similarity">
    <text evidence="1 7">Belongs to the cytochrome P450 family.</text>
</comment>
<evidence type="ECO:0000256" key="5">
    <source>
        <dbReference type="ARBA" id="ARBA00023004"/>
    </source>
</evidence>
<evidence type="ECO:0000313" key="9">
    <source>
        <dbReference type="Proteomes" id="UP000280298"/>
    </source>
</evidence>
<dbReference type="PANTHER" id="PTHR46696:SF6">
    <property type="entry name" value="P450, PUTATIVE (EUROFUNG)-RELATED"/>
    <property type="match status" value="1"/>
</dbReference>
<evidence type="ECO:0000256" key="3">
    <source>
        <dbReference type="ARBA" id="ARBA00022723"/>
    </source>
</evidence>
<dbReference type="CDD" id="cd11030">
    <property type="entry name" value="CYP105-like"/>
    <property type="match status" value="1"/>
</dbReference>
<keyword evidence="6 7" id="KW-0503">Monooxygenase</keyword>
<accession>A0A3Q9ENY7</accession>
<keyword evidence="9" id="KW-1185">Reference proteome</keyword>
<evidence type="ECO:0000313" key="8">
    <source>
        <dbReference type="EMBL" id="AZQ32326.1"/>
    </source>
</evidence>
<dbReference type="Proteomes" id="UP000280298">
    <property type="component" value="Chromosome"/>
</dbReference>
<name>A0A3Q9ENY7_9ACTN</name>
<dbReference type="GO" id="GO:0005506">
    <property type="term" value="F:iron ion binding"/>
    <property type="evidence" value="ECO:0007669"/>
    <property type="project" value="InterPro"/>
</dbReference>
<protein>
    <submittedName>
        <fullName evidence="8">Cytochrome P450</fullName>
    </submittedName>
</protein>
<dbReference type="InterPro" id="IPR001128">
    <property type="entry name" value="Cyt_P450"/>
</dbReference>
<evidence type="ECO:0000256" key="2">
    <source>
        <dbReference type="ARBA" id="ARBA00022617"/>
    </source>
</evidence>
<evidence type="ECO:0000256" key="7">
    <source>
        <dbReference type="RuleBase" id="RU000461"/>
    </source>
</evidence>
<dbReference type="FunFam" id="1.10.630.10:FF:000018">
    <property type="entry name" value="Cytochrome P450 monooxygenase"/>
    <property type="match status" value="1"/>
</dbReference>
<dbReference type="PRINTS" id="PR00385">
    <property type="entry name" value="P450"/>
</dbReference>
<keyword evidence="5 7" id="KW-0408">Iron</keyword>
<keyword evidence="2 7" id="KW-0349">Heme</keyword>
<evidence type="ECO:0000256" key="6">
    <source>
        <dbReference type="ARBA" id="ARBA00023033"/>
    </source>
</evidence>